<dbReference type="GO" id="GO:0008652">
    <property type="term" value="P:amino acid biosynthetic process"/>
    <property type="evidence" value="ECO:0007669"/>
    <property type="project" value="UniProtKB-ARBA"/>
</dbReference>
<dbReference type="InterPro" id="IPR018300">
    <property type="entry name" value="Aminotrans_IV_CS"/>
</dbReference>
<dbReference type="InterPro" id="IPR001544">
    <property type="entry name" value="Aminotrans_IV"/>
</dbReference>
<dbReference type="InterPro" id="IPR036038">
    <property type="entry name" value="Aminotransferase-like"/>
</dbReference>
<keyword evidence="5" id="KW-0456">Lyase</keyword>
<dbReference type="GeneID" id="14376974"/>
<keyword evidence="6" id="KW-1185">Reference proteome</keyword>
<dbReference type="SUPFAM" id="SSF56752">
    <property type="entry name" value="D-aminoacid aminotransferase-like PLP-dependent enzymes"/>
    <property type="match status" value="1"/>
</dbReference>
<evidence type="ECO:0000313" key="5">
    <source>
        <dbReference type="EMBL" id="AGB17048.1"/>
    </source>
</evidence>
<dbReference type="PANTHER" id="PTHR42743">
    <property type="entry name" value="AMINO-ACID AMINOTRANSFERASE"/>
    <property type="match status" value="1"/>
</dbReference>
<dbReference type="HOGENOM" id="CLU_020844_3_0_2"/>
<dbReference type="OrthoDB" id="196861at2157"/>
<keyword evidence="3" id="KW-0663">Pyridoxal phosphate</keyword>
<sequence length="326" mass="35487">MTAPDNAESLLYHVDGELVPAEEATVSVDDRGFRYGDAAFETVRAYGGSIFEWDAHADRLARTCETLGIAHGFDREDLRARIDETLAANELADAYVRLSITRGVQPGTVTPQRPVDPTVVIWVKPLPRGGVDGQPVWAEPAVVRTVETRRIPDAALPSAAKTHNYANGILARLELRGTDADEALMLDGRGHVTEGATSNVFLVDDGELVTPSTDGPVLPGITRRVVLELAAELEIPAATRSVELQDVATADEVFLTNSTWELRPVCRFDGEAVGQNRGAGDERSALDDVAGSWPAGWSDTVEEPSRWPLTARLQRAFDERVDARYY</sequence>
<keyword evidence="5" id="KW-0032">Aminotransferase</keyword>
<comment type="similarity">
    <text evidence="2 4">Belongs to the class-IV pyridoxal-phosphate-dependent aminotransferase family.</text>
</comment>
<evidence type="ECO:0000256" key="4">
    <source>
        <dbReference type="RuleBase" id="RU004106"/>
    </source>
</evidence>
<dbReference type="FunFam" id="3.20.10.10:FF:000002">
    <property type="entry name" value="D-alanine aminotransferase"/>
    <property type="match status" value="1"/>
</dbReference>
<dbReference type="Gene3D" id="3.30.470.10">
    <property type="match status" value="1"/>
</dbReference>
<dbReference type="Proteomes" id="UP000010846">
    <property type="component" value="Chromosome"/>
</dbReference>
<dbReference type="InterPro" id="IPR043132">
    <property type="entry name" value="BCAT-like_C"/>
</dbReference>
<dbReference type="PROSITE" id="PS00770">
    <property type="entry name" value="AA_TRANSFER_CLASS_4"/>
    <property type="match status" value="1"/>
</dbReference>
<dbReference type="PANTHER" id="PTHR42743:SF11">
    <property type="entry name" value="AMINODEOXYCHORISMATE LYASE"/>
    <property type="match status" value="1"/>
</dbReference>
<dbReference type="GO" id="GO:0046394">
    <property type="term" value="P:carboxylic acid biosynthetic process"/>
    <property type="evidence" value="ECO:0007669"/>
    <property type="project" value="UniProtKB-ARBA"/>
</dbReference>
<keyword evidence="5" id="KW-0808">Transferase</keyword>
<dbReference type="eggNOG" id="arCOG02297">
    <property type="taxonomic scope" value="Archaea"/>
</dbReference>
<reference evidence="5" key="1">
    <citation type="submission" date="2011-09" db="EMBL/GenBank/DDBJ databases">
        <title>Complete sequence of Halovivax ruber XH-70.</title>
        <authorList>
            <consortium name="US DOE Joint Genome Institute"/>
            <person name="Lucas S."/>
            <person name="Han J."/>
            <person name="Lapidus A."/>
            <person name="Cheng J.-F."/>
            <person name="Goodwin L."/>
            <person name="Pitluck S."/>
            <person name="Peters L."/>
            <person name="Mikhailova N."/>
            <person name="Davenport K."/>
            <person name="Detter J.C."/>
            <person name="Han C."/>
            <person name="Tapia R."/>
            <person name="Land M."/>
            <person name="Hauser L."/>
            <person name="Kyrpides N."/>
            <person name="Ivanova N."/>
            <person name="Pagani I."/>
            <person name="Sproer C."/>
            <person name="Anderson I."/>
            <person name="Woyke T."/>
        </authorList>
    </citation>
    <scope>NUCLEOTIDE SEQUENCE</scope>
    <source>
        <strain evidence="5">XH-70</strain>
    </source>
</reference>
<organism evidence="5 6">
    <name type="scientific">Halovivax ruber (strain DSM 18193 / JCM 13892 / XH-70)</name>
    <dbReference type="NCBI Taxonomy" id="797302"/>
    <lineage>
        <taxon>Archaea</taxon>
        <taxon>Methanobacteriati</taxon>
        <taxon>Methanobacteriota</taxon>
        <taxon>Stenosarchaea group</taxon>
        <taxon>Halobacteria</taxon>
        <taxon>Halobacteriales</taxon>
        <taxon>Natrialbaceae</taxon>
        <taxon>Halovivax</taxon>
    </lineage>
</organism>
<dbReference type="GO" id="GO:0008483">
    <property type="term" value="F:transaminase activity"/>
    <property type="evidence" value="ECO:0007669"/>
    <property type="project" value="UniProtKB-KW"/>
</dbReference>
<evidence type="ECO:0000256" key="3">
    <source>
        <dbReference type="ARBA" id="ARBA00022898"/>
    </source>
</evidence>
<protein>
    <submittedName>
        <fullName evidence="5">Branched-chain amino acid aminotransferase/4-amino-4-deoxychorismate lyase</fullName>
    </submittedName>
</protein>
<evidence type="ECO:0000256" key="1">
    <source>
        <dbReference type="ARBA" id="ARBA00001933"/>
    </source>
</evidence>
<dbReference type="GO" id="GO:0016829">
    <property type="term" value="F:lyase activity"/>
    <property type="evidence" value="ECO:0007669"/>
    <property type="project" value="UniProtKB-KW"/>
</dbReference>
<dbReference type="STRING" id="797302.Halru_2466"/>
<dbReference type="KEGG" id="hru:Halru_2466"/>
<dbReference type="InterPro" id="IPR050571">
    <property type="entry name" value="Class-IV_PLP-Dep_Aminotrnsfr"/>
</dbReference>
<evidence type="ECO:0000313" key="6">
    <source>
        <dbReference type="Proteomes" id="UP000010846"/>
    </source>
</evidence>
<dbReference type="EMBL" id="CP003050">
    <property type="protein sequence ID" value="AGB17048.1"/>
    <property type="molecule type" value="Genomic_DNA"/>
</dbReference>
<dbReference type="InterPro" id="IPR043131">
    <property type="entry name" value="BCAT-like_N"/>
</dbReference>
<evidence type="ECO:0000256" key="2">
    <source>
        <dbReference type="ARBA" id="ARBA00009320"/>
    </source>
</evidence>
<dbReference type="Pfam" id="PF01063">
    <property type="entry name" value="Aminotran_4"/>
    <property type="match status" value="1"/>
</dbReference>
<name>L0IDY6_HALRX</name>
<proteinExistence type="inferred from homology"/>
<dbReference type="Gene3D" id="3.20.10.10">
    <property type="entry name" value="D-amino Acid Aminotransferase, subunit A, domain 2"/>
    <property type="match status" value="1"/>
</dbReference>
<dbReference type="AlphaFoldDB" id="L0IDY6"/>
<gene>
    <name evidence="5" type="ordered locus">Halru_2466</name>
</gene>
<comment type="cofactor">
    <cofactor evidence="1">
        <name>pyridoxal 5'-phosphate</name>
        <dbReference type="ChEBI" id="CHEBI:597326"/>
    </cofactor>
</comment>
<accession>L0IDY6</accession>
<dbReference type="RefSeq" id="WP_015301651.1">
    <property type="nucleotide sequence ID" value="NC_019964.1"/>
</dbReference>
<dbReference type="CDD" id="cd00449">
    <property type="entry name" value="PLPDE_IV"/>
    <property type="match status" value="1"/>
</dbReference>